<gene>
    <name evidence="1" type="ORF">BN869_000004631_1</name>
</gene>
<proteinExistence type="predicted"/>
<name>A0A0B7JUA0_BIOOC</name>
<dbReference type="AlphaFoldDB" id="A0A0B7JUA0"/>
<accession>A0A0B7JUA0</accession>
<reference evidence="1" key="1">
    <citation type="submission" date="2015-01" db="EMBL/GenBank/DDBJ databases">
        <authorList>
            <person name="Durling Mikael"/>
        </authorList>
    </citation>
    <scope>NUCLEOTIDE SEQUENCE</scope>
</reference>
<protein>
    <submittedName>
        <fullName evidence="1">Uncharacterized protein</fullName>
    </submittedName>
</protein>
<evidence type="ECO:0000313" key="1">
    <source>
        <dbReference type="EMBL" id="CEO48574.1"/>
    </source>
</evidence>
<dbReference type="EMBL" id="CDPU01000011">
    <property type="protein sequence ID" value="CEO48574.1"/>
    <property type="molecule type" value="Genomic_DNA"/>
</dbReference>
<organism evidence="1">
    <name type="scientific">Bionectria ochroleuca</name>
    <name type="common">Gliocladium roseum</name>
    <dbReference type="NCBI Taxonomy" id="29856"/>
    <lineage>
        <taxon>Eukaryota</taxon>
        <taxon>Fungi</taxon>
        <taxon>Dikarya</taxon>
        <taxon>Ascomycota</taxon>
        <taxon>Pezizomycotina</taxon>
        <taxon>Sordariomycetes</taxon>
        <taxon>Hypocreomycetidae</taxon>
        <taxon>Hypocreales</taxon>
        <taxon>Bionectriaceae</taxon>
        <taxon>Clonostachys</taxon>
    </lineage>
</organism>
<sequence>MCTHTVLEYKCKHRVPRGSTRCYRDDCPGKREEVITRVDDCPQCELHVAVRSARWCPMGCCNCCRGRCTVM</sequence>